<dbReference type="GO" id="GO:0009617">
    <property type="term" value="P:response to bacterium"/>
    <property type="evidence" value="ECO:0007669"/>
    <property type="project" value="InterPro"/>
</dbReference>
<sequence length="301" mass="34394">MVNNAAASFRVKINNMLLMAHDITLGKDFRLFFKVSFCLLDTTNSRNLLVIYYGINSKVPEFICMFCCDGVFVALVCHRRLLLLLHNCIYWLLCFNGDPGTILLITVPALYSKNDERVDRYCGIIQRQLSKHYKIVDENVFSRLPRNSSKDKALEDGALEVVKNNGNKSTDQNHDQLPSSCLDRYTSSSRNSRPVNRKLNYGDNDHESLTRKLSHEFYPTNNQHIVEENLYLDSTCIYGGNFEEHNSSDHSAHSSNASSGSFAFPALGWESTGSPERMPNTEGLRLRKHRARFVVFQCCRF</sequence>
<keyword evidence="9" id="KW-1185">Reference proteome</keyword>
<accession>A0A803P1H6</accession>
<dbReference type="InterPro" id="IPR045064">
    <property type="entry name" value="Reticulon-like"/>
</dbReference>
<protein>
    <recommendedName>
        <fullName evidence="7">Reticulon domain-containing protein</fullName>
    </recommendedName>
</protein>
<keyword evidence="2" id="KW-0812">Transmembrane</keyword>
<keyword evidence="4" id="KW-1133">Transmembrane helix</keyword>
<dbReference type="InterPro" id="IPR003388">
    <property type="entry name" value="Reticulon"/>
</dbReference>
<feature type="compositionally biased region" description="Polar residues" evidence="6">
    <location>
        <begin position="164"/>
        <end position="194"/>
    </location>
</feature>
<dbReference type="EnsemblPlants" id="evm.model.02.538">
    <property type="protein sequence ID" value="cds.evm.model.02.538"/>
    <property type="gene ID" value="evm.TU.02.538"/>
</dbReference>
<evidence type="ECO:0000256" key="6">
    <source>
        <dbReference type="SAM" id="MobiDB-lite"/>
    </source>
</evidence>
<dbReference type="EMBL" id="UZAU01000117">
    <property type="status" value="NOT_ANNOTATED_CDS"/>
    <property type="molecule type" value="Genomic_DNA"/>
</dbReference>
<evidence type="ECO:0000256" key="3">
    <source>
        <dbReference type="ARBA" id="ARBA00022824"/>
    </source>
</evidence>
<dbReference type="PROSITE" id="PS50845">
    <property type="entry name" value="RETICULON"/>
    <property type="match status" value="1"/>
</dbReference>
<reference evidence="8" key="1">
    <citation type="submission" date="2018-11" db="EMBL/GenBank/DDBJ databases">
        <authorList>
            <person name="Grassa J C."/>
        </authorList>
    </citation>
    <scope>NUCLEOTIDE SEQUENCE [LARGE SCALE GENOMIC DNA]</scope>
</reference>
<dbReference type="GO" id="GO:0005789">
    <property type="term" value="C:endoplasmic reticulum membrane"/>
    <property type="evidence" value="ECO:0007669"/>
    <property type="project" value="UniProtKB-SubCell"/>
</dbReference>
<feature type="region of interest" description="Disordered" evidence="6">
    <location>
        <begin position="163"/>
        <end position="205"/>
    </location>
</feature>
<evidence type="ECO:0000256" key="1">
    <source>
        <dbReference type="ARBA" id="ARBA00004477"/>
    </source>
</evidence>
<dbReference type="PANTHER" id="PTHR10994">
    <property type="entry name" value="RETICULON"/>
    <property type="match status" value="1"/>
</dbReference>
<evidence type="ECO:0000256" key="2">
    <source>
        <dbReference type="ARBA" id="ARBA00022692"/>
    </source>
</evidence>
<keyword evidence="5" id="KW-0472">Membrane</keyword>
<organism evidence="8 9">
    <name type="scientific">Cannabis sativa</name>
    <name type="common">Hemp</name>
    <name type="synonym">Marijuana</name>
    <dbReference type="NCBI Taxonomy" id="3483"/>
    <lineage>
        <taxon>Eukaryota</taxon>
        <taxon>Viridiplantae</taxon>
        <taxon>Streptophyta</taxon>
        <taxon>Embryophyta</taxon>
        <taxon>Tracheophyta</taxon>
        <taxon>Spermatophyta</taxon>
        <taxon>Magnoliopsida</taxon>
        <taxon>eudicotyledons</taxon>
        <taxon>Gunneridae</taxon>
        <taxon>Pentapetalae</taxon>
        <taxon>rosids</taxon>
        <taxon>fabids</taxon>
        <taxon>Rosales</taxon>
        <taxon>Cannabaceae</taxon>
        <taxon>Cannabis</taxon>
    </lineage>
</organism>
<evidence type="ECO:0000313" key="8">
    <source>
        <dbReference type="EnsemblPlants" id="cds.evm.model.02.538"/>
    </source>
</evidence>
<evidence type="ECO:0000256" key="5">
    <source>
        <dbReference type="ARBA" id="ARBA00023136"/>
    </source>
</evidence>
<evidence type="ECO:0000256" key="4">
    <source>
        <dbReference type="ARBA" id="ARBA00022989"/>
    </source>
</evidence>
<dbReference type="Proteomes" id="UP000596661">
    <property type="component" value="Chromosome 2"/>
</dbReference>
<feature type="domain" description="Reticulon" evidence="7">
    <location>
        <begin position="100"/>
        <end position="154"/>
    </location>
</feature>
<keyword evidence="3" id="KW-0256">Endoplasmic reticulum</keyword>
<evidence type="ECO:0000259" key="7">
    <source>
        <dbReference type="PROSITE" id="PS50845"/>
    </source>
</evidence>
<proteinExistence type="predicted"/>
<name>A0A803P1H6_CANSA</name>
<comment type="subcellular location">
    <subcellularLocation>
        <location evidence="1">Endoplasmic reticulum membrane</location>
        <topology evidence="1">Multi-pass membrane protein</topology>
    </subcellularLocation>
</comment>
<dbReference type="PANTHER" id="PTHR10994:SF67">
    <property type="entry name" value="RETICULON-LIKE PROTEIN B16"/>
    <property type="match status" value="1"/>
</dbReference>
<evidence type="ECO:0000313" key="9">
    <source>
        <dbReference type="Proteomes" id="UP000596661"/>
    </source>
</evidence>
<reference evidence="8" key="2">
    <citation type="submission" date="2021-03" db="UniProtKB">
        <authorList>
            <consortium name="EnsemblPlants"/>
        </authorList>
    </citation>
    <scope>IDENTIFICATION</scope>
</reference>
<dbReference type="Gramene" id="evm.model.02.538">
    <property type="protein sequence ID" value="cds.evm.model.02.538"/>
    <property type="gene ID" value="evm.TU.02.538"/>
</dbReference>
<dbReference type="AlphaFoldDB" id="A0A803P1H6"/>